<keyword evidence="6" id="KW-0227">DNA damage</keyword>
<reference evidence="8 9" key="1">
    <citation type="submission" date="2019-02" db="EMBL/GenBank/DDBJ databases">
        <title>Prokaryotic population dynamics and viral predation in marine succession experiment using metagenomics: the confinement effect.</title>
        <authorList>
            <person name="Haro-Moreno J.M."/>
            <person name="Rodriguez-Valera F."/>
            <person name="Lopez-Perez M."/>
        </authorList>
    </citation>
    <scope>NUCLEOTIDE SEQUENCE [LARGE SCALE GENOMIC DNA]</scope>
    <source>
        <strain evidence="8">MED-G161</strain>
    </source>
</reference>
<dbReference type="InterPro" id="IPR003395">
    <property type="entry name" value="RecF/RecN/SMC_N"/>
</dbReference>
<dbReference type="InterPro" id="IPR027417">
    <property type="entry name" value="P-loop_NTPase"/>
</dbReference>
<keyword evidence="6" id="KW-0742">SOS response</keyword>
<keyword evidence="4 6" id="KW-0067">ATP-binding</keyword>
<dbReference type="PANTHER" id="PTHR32182">
    <property type="entry name" value="DNA REPLICATION AND REPAIR PROTEIN RECF"/>
    <property type="match status" value="1"/>
</dbReference>
<accession>A0A520MV38</accession>
<sequence length="358" mass="41917">MPLTNISIKNFRCFESIEISLSPGVNFFYGANGSGKTSILESIFIFSSGKSFKSSNLVSLINQNSEKFLLKGFDAKKGYIVEVEKTKEKPISILLNNKKTVTSKLIKEFPCTPIHNNTFSFTNASPDFRRKLLDRSIFIAEDNFSSNWFSYYRALKQRNSMLKKNRISDIYAWNEMLVEEGTKLDNYRKDFFDKTIKEFHTLLEILKPYNVFDFFDVINISFFQGWDNEKSLLEILDENKQTDIRRKTTTSGPHKSDIKFLIKDIDAKQILSRGEQKFFSILWSCAQHEVLKKHYRIDATLIIDDIRSELDDRVFNLFKKLLEHNKNQVIFSCIDDCFSSKISSNFKDFKKFHVEQLR</sequence>
<dbReference type="GO" id="GO:0003697">
    <property type="term" value="F:single-stranded DNA binding"/>
    <property type="evidence" value="ECO:0007669"/>
    <property type="project" value="UniProtKB-UniRule"/>
</dbReference>
<keyword evidence="1 6" id="KW-0963">Cytoplasm</keyword>
<dbReference type="EMBL" id="SHBG01000012">
    <property type="protein sequence ID" value="RZO25087.1"/>
    <property type="molecule type" value="Genomic_DNA"/>
</dbReference>
<dbReference type="GO" id="GO:0000731">
    <property type="term" value="P:DNA synthesis involved in DNA repair"/>
    <property type="evidence" value="ECO:0007669"/>
    <property type="project" value="TreeGrafter"/>
</dbReference>
<feature type="binding site" evidence="6">
    <location>
        <begin position="30"/>
        <end position="37"/>
    </location>
    <ligand>
        <name>ATP</name>
        <dbReference type="ChEBI" id="CHEBI:30616"/>
    </ligand>
</feature>
<comment type="function">
    <text evidence="6">The RecF protein is involved in DNA metabolism; it is required for DNA replication and normal SOS inducibility. RecF binds preferentially to single-stranded, linear DNA. It also seems to bind ATP.</text>
</comment>
<dbReference type="GO" id="GO:0006302">
    <property type="term" value="P:double-strand break repair"/>
    <property type="evidence" value="ECO:0007669"/>
    <property type="project" value="TreeGrafter"/>
</dbReference>
<dbReference type="GO" id="GO:0009432">
    <property type="term" value="P:SOS response"/>
    <property type="evidence" value="ECO:0007669"/>
    <property type="project" value="UniProtKB-UniRule"/>
</dbReference>
<evidence type="ECO:0000256" key="2">
    <source>
        <dbReference type="ARBA" id="ARBA00022705"/>
    </source>
</evidence>
<keyword evidence="5 6" id="KW-0238">DNA-binding</keyword>
<keyword evidence="6" id="KW-0234">DNA repair</keyword>
<dbReference type="GO" id="GO:0006260">
    <property type="term" value="P:DNA replication"/>
    <property type="evidence" value="ECO:0007669"/>
    <property type="project" value="UniProtKB-UniRule"/>
</dbReference>
<dbReference type="Proteomes" id="UP000315498">
    <property type="component" value="Unassembled WGS sequence"/>
</dbReference>
<name>A0A520MV38_9GAMM</name>
<evidence type="ECO:0000256" key="1">
    <source>
        <dbReference type="ARBA" id="ARBA00022490"/>
    </source>
</evidence>
<evidence type="ECO:0000256" key="3">
    <source>
        <dbReference type="ARBA" id="ARBA00022741"/>
    </source>
</evidence>
<dbReference type="AlphaFoldDB" id="A0A520MV38"/>
<organism evidence="8 9">
    <name type="scientific">SAR86 cluster bacterium</name>
    <dbReference type="NCBI Taxonomy" id="2030880"/>
    <lineage>
        <taxon>Bacteria</taxon>
        <taxon>Pseudomonadati</taxon>
        <taxon>Pseudomonadota</taxon>
        <taxon>Gammaproteobacteria</taxon>
        <taxon>SAR86 cluster</taxon>
    </lineage>
</organism>
<comment type="similarity">
    <text evidence="6">Belongs to the RecF family.</text>
</comment>
<evidence type="ECO:0000313" key="8">
    <source>
        <dbReference type="EMBL" id="RZO25087.1"/>
    </source>
</evidence>
<gene>
    <name evidence="6" type="primary">recF</name>
    <name evidence="8" type="ORF">EVA94_01920</name>
</gene>
<proteinExistence type="inferred from homology"/>
<dbReference type="GO" id="GO:0005524">
    <property type="term" value="F:ATP binding"/>
    <property type="evidence" value="ECO:0007669"/>
    <property type="project" value="UniProtKB-UniRule"/>
</dbReference>
<dbReference type="InterPro" id="IPR001238">
    <property type="entry name" value="DNA-binding_RecF"/>
</dbReference>
<keyword evidence="3 6" id="KW-0547">Nucleotide-binding</keyword>
<feature type="domain" description="RecF/RecN/SMC N-terminal" evidence="7">
    <location>
        <begin position="3"/>
        <end position="346"/>
    </location>
</feature>
<dbReference type="Gene3D" id="1.20.1050.90">
    <property type="entry name" value="RecF/RecN/SMC, N-terminal domain"/>
    <property type="match status" value="1"/>
</dbReference>
<dbReference type="SUPFAM" id="SSF52540">
    <property type="entry name" value="P-loop containing nucleoside triphosphate hydrolases"/>
    <property type="match status" value="1"/>
</dbReference>
<dbReference type="Pfam" id="PF02463">
    <property type="entry name" value="SMC_N"/>
    <property type="match status" value="1"/>
</dbReference>
<dbReference type="Gene3D" id="3.40.50.300">
    <property type="entry name" value="P-loop containing nucleotide triphosphate hydrolases"/>
    <property type="match status" value="1"/>
</dbReference>
<protein>
    <recommendedName>
        <fullName evidence="6">DNA replication and repair protein RecF</fullName>
    </recommendedName>
</protein>
<evidence type="ECO:0000259" key="7">
    <source>
        <dbReference type="Pfam" id="PF02463"/>
    </source>
</evidence>
<dbReference type="InterPro" id="IPR042174">
    <property type="entry name" value="RecF_2"/>
</dbReference>
<dbReference type="HAMAP" id="MF_00365">
    <property type="entry name" value="RecF"/>
    <property type="match status" value="1"/>
</dbReference>
<dbReference type="GO" id="GO:0005737">
    <property type="term" value="C:cytoplasm"/>
    <property type="evidence" value="ECO:0007669"/>
    <property type="project" value="UniProtKB-SubCell"/>
</dbReference>
<dbReference type="PANTHER" id="PTHR32182:SF0">
    <property type="entry name" value="DNA REPLICATION AND REPAIR PROTEIN RECF"/>
    <property type="match status" value="1"/>
</dbReference>
<evidence type="ECO:0000256" key="6">
    <source>
        <dbReference type="HAMAP-Rule" id="MF_00365"/>
    </source>
</evidence>
<keyword evidence="2 6" id="KW-0235">DNA replication</keyword>
<evidence type="ECO:0000256" key="4">
    <source>
        <dbReference type="ARBA" id="ARBA00022840"/>
    </source>
</evidence>
<dbReference type="NCBIfam" id="TIGR00611">
    <property type="entry name" value="recf"/>
    <property type="match status" value="1"/>
</dbReference>
<comment type="caution">
    <text evidence="8">The sequence shown here is derived from an EMBL/GenBank/DDBJ whole genome shotgun (WGS) entry which is preliminary data.</text>
</comment>
<comment type="subcellular location">
    <subcellularLocation>
        <location evidence="6">Cytoplasm</location>
    </subcellularLocation>
</comment>
<evidence type="ECO:0000313" key="9">
    <source>
        <dbReference type="Proteomes" id="UP000315498"/>
    </source>
</evidence>
<evidence type="ECO:0000256" key="5">
    <source>
        <dbReference type="ARBA" id="ARBA00023125"/>
    </source>
</evidence>